<evidence type="ECO:0000256" key="3">
    <source>
        <dbReference type="ARBA" id="ARBA00023274"/>
    </source>
</evidence>
<dbReference type="InterPro" id="IPR038380">
    <property type="entry name" value="Ribosomal_bS21_sf"/>
</dbReference>
<name>A0A6J5KL58_9CAUD</name>
<dbReference type="Pfam" id="PF01165">
    <property type="entry name" value="Ribosomal_S21"/>
    <property type="match status" value="1"/>
</dbReference>
<accession>A0A6J5KL58</accession>
<evidence type="ECO:0000256" key="1">
    <source>
        <dbReference type="ARBA" id="ARBA00006640"/>
    </source>
</evidence>
<dbReference type="Gene3D" id="1.20.5.1150">
    <property type="entry name" value="Ribosomal protein S8"/>
    <property type="match status" value="1"/>
</dbReference>
<gene>
    <name evidence="4" type="ORF">UFOVP29_163</name>
</gene>
<proteinExistence type="inferred from homology"/>
<dbReference type="EMBL" id="LR796167">
    <property type="protein sequence ID" value="CAB4123004.1"/>
    <property type="molecule type" value="Genomic_DNA"/>
</dbReference>
<comment type="similarity">
    <text evidence="1">Belongs to the bacterial ribosomal protein bS21 family.</text>
</comment>
<evidence type="ECO:0000313" key="4">
    <source>
        <dbReference type="EMBL" id="CAB4123004.1"/>
    </source>
</evidence>
<sequence>MSVKVFNNEIDKALAMLKRRMNNEGVNRELRKRKHFEPPSVIKRRKSAEAVMRWKKRWAQIMELDLPAKPGKPNKPEKKK</sequence>
<dbReference type="GO" id="GO:0003735">
    <property type="term" value="F:structural constituent of ribosome"/>
    <property type="evidence" value="ECO:0007669"/>
    <property type="project" value="InterPro"/>
</dbReference>
<protein>
    <submittedName>
        <fullName evidence="4">RpsU Ribosomal protein S21</fullName>
    </submittedName>
</protein>
<reference evidence="4" key="1">
    <citation type="submission" date="2020-04" db="EMBL/GenBank/DDBJ databases">
        <authorList>
            <person name="Chiriac C."/>
            <person name="Salcher M."/>
            <person name="Ghai R."/>
            <person name="Kavagutti S V."/>
        </authorList>
    </citation>
    <scope>NUCLEOTIDE SEQUENCE</scope>
</reference>
<evidence type="ECO:0000256" key="2">
    <source>
        <dbReference type="ARBA" id="ARBA00022980"/>
    </source>
</evidence>
<keyword evidence="3" id="KW-0687">Ribonucleoprotein</keyword>
<organism evidence="4">
    <name type="scientific">uncultured Caudovirales phage</name>
    <dbReference type="NCBI Taxonomy" id="2100421"/>
    <lineage>
        <taxon>Viruses</taxon>
        <taxon>Duplodnaviria</taxon>
        <taxon>Heunggongvirae</taxon>
        <taxon>Uroviricota</taxon>
        <taxon>Caudoviricetes</taxon>
        <taxon>Peduoviridae</taxon>
        <taxon>Maltschvirus</taxon>
        <taxon>Maltschvirus maltsch</taxon>
    </lineage>
</organism>
<dbReference type="GO" id="GO:1990904">
    <property type="term" value="C:ribonucleoprotein complex"/>
    <property type="evidence" value="ECO:0007669"/>
    <property type="project" value="UniProtKB-KW"/>
</dbReference>
<dbReference type="InterPro" id="IPR001911">
    <property type="entry name" value="Ribosomal_bS21"/>
</dbReference>
<dbReference type="HAMAP" id="MF_00358">
    <property type="entry name" value="Ribosomal_bS21"/>
    <property type="match status" value="1"/>
</dbReference>
<dbReference type="NCBIfam" id="TIGR00030">
    <property type="entry name" value="S21p"/>
    <property type="match status" value="1"/>
</dbReference>
<keyword evidence="2 4" id="KW-0689">Ribosomal protein</keyword>